<sequence>MTVLTPSAAQASSASSLAYELWGVYHSRTACETAGANLTRSGRASSWYCIPPHAQVRGWKLWIG</sequence>
<reference evidence="1 2" key="1">
    <citation type="submission" date="2016-10" db="EMBL/GenBank/DDBJ databases">
        <authorList>
            <person name="de Groot N.N."/>
        </authorList>
    </citation>
    <scope>NUCLEOTIDE SEQUENCE [LARGE SCALE GENOMIC DNA]</scope>
    <source>
        <strain evidence="1 2">CGMCC 4.6533</strain>
    </source>
</reference>
<accession>A0A1G9NAF5</accession>
<dbReference type="RefSeq" id="WP_090945651.1">
    <property type="nucleotide sequence ID" value="NZ_FNDJ01000031.1"/>
</dbReference>
<evidence type="ECO:0000313" key="1">
    <source>
        <dbReference type="EMBL" id="SDL83440.1"/>
    </source>
</evidence>
<proteinExistence type="predicted"/>
<keyword evidence="2" id="KW-1185">Reference proteome</keyword>
<name>A0A1G9NAF5_9ACTN</name>
<organism evidence="1 2">
    <name type="scientific">Nonomuraea jiangxiensis</name>
    <dbReference type="NCBI Taxonomy" id="633440"/>
    <lineage>
        <taxon>Bacteria</taxon>
        <taxon>Bacillati</taxon>
        <taxon>Actinomycetota</taxon>
        <taxon>Actinomycetes</taxon>
        <taxon>Streptosporangiales</taxon>
        <taxon>Streptosporangiaceae</taxon>
        <taxon>Nonomuraea</taxon>
    </lineage>
</organism>
<gene>
    <name evidence="1" type="ORF">SAMN05421869_13186</name>
</gene>
<dbReference type="AlphaFoldDB" id="A0A1G9NAF5"/>
<dbReference type="Proteomes" id="UP000199202">
    <property type="component" value="Unassembled WGS sequence"/>
</dbReference>
<dbReference type="EMBL" id="FNDJ01000031">
    <property type="protein sequence ID" value="SDL83440.1"/>
    <property type="molecule type" value="Genomic_DNA"/>
</dbReference>
<protein>
    <submittedName>
        <fullName evidence="1">Uncharacterized protein</fullName>
    </submittedName>
</protein>
<evidence type="ECO:0000313" key="2">
    <source>
        <dbReference type="Proteomes" id="UP000199202"/>
    </source>
</evidence>